<dbReference type="Proteomes" id="UP000245523">
    <property type="component" value="Unassembled WGS sequence"/>
</dbReference>
<dbReference type="GO" id="GO:0016787">
    <property type="term" value="F:hydrolase activity"/>
    <property type="evidence" value="ECO:0007669"/>
    <property type="project" value="UniProtKB-KW"/>
</dbReference>
<reference evidence="3 4" key="1">
    <citation type="submission" date="2018-05" db="EMBL/GenBank/DDBJ databases">
        <title>Animal gut microbial communities from fecal samples from Wisconsin, USA.</title>
        <authorList>
            <person name="Neumann A."/>
        </authorList>
    </citation>
    <scope>NUCLEOTIDE SEQUENCE [LARGE SCALE GENOMIC DNA]</scope>
    <source>
        <strain evidence="3 4">UWS4</strain>
    </source>
</reference>
<dbReference type="InterPro" id="IPR006684">
    <property type="entry name" value="YbgC/YbaW"/>
</dbReference>
<dbReference type="NCBIfam" id="TIGR00051">
    <property type="entry name" value="YbgC/FadM family acyl-CoA thioesterase"/>
    <property type="match status" value="1"/>
</dbReference>
<comment type="caution">
    <text evidence="3">The sequence shown here is derived from an EMBL/GenBank/DDBJ whole genome shotgun (WGS) entry which is preliminary data.</text>
</comment>
<protein>
    <submittedName>
        <fullName evidence="3">Acyl-CoA thioester hydrolase</fullName>
    </submittedName>
</protein>
<proteinExistence type="inferred from homology"/>
<dbReference type="Gene3D" id="3.10.129.10">
    <property type="entry name" value="Hotdog Thioesterase"/>
    <property type="match status" value="1"/>
</dbReference>
<dbReference type="InterPro" id="IPR029069">
    <property type="entry name" value="HotDog_dom_sf"/>
</dbReference>
<accession>A0ABX5LMG1</accession>
<dbReference type="CDD" id="cd00586">
    <property type="entry name" value="4HBT"/>
    <property type="match status" value="1"/>
</dbReference>
<organism evidence="3 4">
    <name type="scientific">Hallerella porci</name>
    <dbReference type="NCBI Taxonomy" id="1945871"/>
    <lineage>
        <taxon>Bacteria</taxon>
        <taxon>Pseudomonadati</taxon>
        <taxon>Fibrobacterota</taxon>
        <taxon>Fibrobacteria</taxon>
        <taxon>Fibrobacterales</taxon>
        <taxon>Fibrobacteraceae</taxon>
        <taxon>Hallerella</taxon>
    </lineage>
</organism>
<evidence type="ECO:0000256" key="1">
    <source>
        <dbReference type="ARBA" id="ARBA00005953"/>
    </source>
</evidence>
<evidence type="ECO:0000256" key="2">
    <source>
        <dbReference type="ARBA" id="ARBA00022801"/>
    </source>
</evidence>
<dbReference type="PANTHER" id="PTHR31793:SF27">
    <property type="entry name" value="NOVEL THIOESTERASE SUPERFAMILY DOMAIN AND SAPOSIN A-TYPE DOMAIN CONTAINING PROTEIN (0610012H03RIK)"/>
    <property type="match status" value="1"/>
</dbReference>
<keyword evidence="2 3" id="KW-0378">Hydrolase</keyword>
<sequence length="136" mass="15962">METCPFQSTTEIEVRYAETDQMGVVHHSVYAVWFEKARTDFFKQVGSTYAEIEKSGFTSPVLELNVRYRNPTRYGDFVRIHTTLEREGMLHFRFRYRLFVGEVLCTVGSTLHCFLKEGKPTRELPPEVFRLFPQTP</sequence>
<evidence type="ECO:0000313" key="4">
    <source>
        <dbReference type="Proteomes" id="UP000245523"/>
    </source>
</evidence>
<gene>
    <name evidence="3" type="ORF">B0H50_1062</name>
</gene>
<dbReference type="SUPFAM" id="SSF54637">
    <property type="entry name" value="Thioesterase/thiol ester dehydrase-isomerase"/>
    <property type="match status" value="1"/>
</dbReference>
<dbReference type="PIRSF" id="PIRSF003230">
    <property type="entry name" value="YbgC"/>
    <property type="match status" value="1"/>
</dbReference>
<comment type="similarity">
    <text evidence="1">Belongs to the 4-hydroxybenzoyl-CoA thioesterase family.</text>
</comment>
<keyword evidence="4" id="KW-1185">Reference proteome</keyword>
<dbReference type="RefSeq" id="WP_109587308.1">
    <property type="nucleotide sequence ID" value="NZ_JAXEIU010000029.1"/>
</dbReference>
<dbReference type="Pfam" id="PF13279">
    <property type="entry name" value="4HBT_2"/>
    <property type="match status" value="1"/>
</dbReference>
<dbReference type="EMBL" id="QGHD01000006">
    <property type="protein sequence ID" value="PWL03346.1"/>
    <property type="molecule type" value="Genomic_DNA"/>
</dbReference>
<dbReference type="PANTHER" id="PTHR31793">
    <property type="entry name" value="4-HYDROXYBENZOYL-COA THIOESTERASE FAMILY MEMBER"/>
    <property type="match status" value="1"/>
</dbReference>
<dbReference type="InterPro" id="IPR050563">
    <property type="entry name" value="4-hydroxybenzoyl-CoA_TE"/>
</dbReference>
<name>A0ABX5LMG1_9BACT</name>
<evidence type="ECO:0000313" key="3">
    <source>
        <dbReference type="EMBL" id="PWL03346.1"/>
    </source>
</evidence>